<dbReference type="InterPro" id="IPR047952">
    <property type="entry name" value="Transpos_IS4"/>
</dbReference>
<dbReference type="Proteomes" id="UP000559962">
    <property type="component" value="Unassembled WGS sequence"/>
</dbReference>
<dbReference type="PANTHER" id="PTHR33258:SF1">
    <property type="entry name" value="TRANSPOSASE INSL FOR INSERTION SEQUENCE ELEMENT IS186A-RELATED"/>
    <property type="match status" value="1"/>
</dbReference>
<keyword evidence="2" id="KW-0815">Transposition</keyword>
<evidence type="ECO:0000256" key="3">
    <source>
        <dbReference type="ARBA" id="ARBA00023125"/>
    </source>
</evidence>
<keyword evidence="3" id="KW-0238">DNA-binding</keyword>
<organism evidence="7 8">
    <name type="scientific">Pseudolactococcus chungangensis</name>
    <dbReference type="NCBI Taxonomy" id="451457"/>
    <lineage>
        <taxon>Bacteria</taxon>
        <taxon>Bacillati</taxon>
        <taxon>Bacillota</taxon>
        <taxon>Bacilli</taxon>
        <taxon>Lactobacillales</taxon>
        <taxon>Streptococcaceae</taxon>
        <taxon>Pseudolactococcus</taxon>
    </lineage>
</organism>
<dbReference type="GO" id="GO:0006313">
    <property type="term" value="P:DNA transposition"/>
    <property type="evidence" value="ECO:0007669"/>
    <property type="project" value="InterPro"/>
</dbReference>
<evidence type="ECO:0000259" key="6">
    <source>
        <dbReference type="Pfam" id="PF14294"/>
    </source>
</evidence>
<dbReference type="InterPro" id="IPR012337">
    <property type="entry name" value="RNaseH-like_sf"/>
</dbReference>
<evidence type="ECO:0000259" key="5">
    <source>
        <dbReference type="Pfam" id="PF01609"/>
    </source>
</evidence>
<accession>A0A847J6B5</accession>
<dbReference type="Pfam" id="PF14294">
    <property type="entry name" value="DUF4372"/>
    <property type="match status" value="1"/>
</dbReference>
<gene>
    <name evidence="7" type="ORF">GX453_08990</name>
</gene>
<evidence type="ECO:0000256" key="4">
    <source>
        <dbReference type="ARBA" id="ARBA00023172"/>
    </source>
</evidence>
<dbReference type="InterPro" id="IPR002559">
    <property type="entry name" value="Transposase_11"/>
</dbReference>
<evidence type="ECO:0000313" key="8">
    <source>
        <dbReference type="Proteomes" id="UP000559962"/>
    </source>
</evidence>
<dbReference type="Pfam" id="PF01609">
    <property type="entry name" value="DDE_Tnp_1"/>
    <property type="match status" value="1"/>
</dbReference>
<dbReference type="GO" id="GO:0004803">
    <property type="term" value="F:transposase activity"/>
    <property type="evidence" value="ECO:0007669"/>
    <property type="project" value="InterPro"/>
</dbReference>
<keyword evidence="4" id="KW-0233">DNA recombination</keyword>
<evidence type="ECO:0000313" key="7">
    <source>
        <dbReference type="EMBL" id="NLH36131.1"/>
    </source>
</evidence>
<dbReference type="GO" id="GO:0003677">
    <property type="term" value="F:DNA binding"/>
    <property type="evidence" value="ECO:0007669"/>
    <property type="project" value="UniProtKB-KW"/>
</dbReference>
<dbReference type="SUPFAM" id="SSF53098">
    <property type="entry name" value="Ribonuclease H-like"/>
    <property type="match status" value="1"/>
</dbReference>
<feature type="domain" description="Transposase IS4-like" evidence="5">
    <location>
        <begin position="123"/>
        <end position="335"/>
    </location>
</feature>
<protein>
    <submittedName>
        <fullName evidence="7">IS4 family transposase</fullName>
    </submittedName>
</protein>
<evidence type="ECO:0000256" key="1">
    <source>
        <dbReference type="ARBA" id="ARBA00010075"/>
    </source>
</evidence>
<dbReference type="InterPro" id="IPR025399">
    <property type="entry name" value="DUF4372"/>
</dbReference>
<name>A0A847J6B5_9LACT</name>
<reference evidence="7 8" key="1">
    <citation type="journal article" date="2020" name="Biotechnol. Biofuels">
        <title>New insights from the biogas microbiome by comprehensive genome-resolved metagenomics of nearly 1600 species originating from multiple anaerobic digesters.</title>
        <authorList>
            <person name="Campanaro S."/>
            <person name="Treu L."/>
            <person name="Rodriguez-R L.M."/>
            <person name="Kovalovszki A."/>
            <person name="Ziels R.M."/>
            <person name="Maus I."/>
            <person name="Zhu X."/>
            <person name="Kougias P.G."/>
            <person name="Basile A."/>
            <person name="Luo G."/>
            <person name="Schluter A."/>
            <person name="Konstantinidis K.T."/>
            <person name="Angelidaki I."/>
        </authorList>
    </citation>
    <scope>NUCLEOTIDE SEQUENCE [LARGE SCALE GENOMIC DNA]</scope>
    <source>
        <strain evidence="7">AS27yjCOA_61</strain>
    </source>
</reference>
<comment type="similarity">
    <text evidence="1">Belongs to the transposase 11 family.</text>
</comment>
<comment type="caution">
    <text evidence="7">The sequence shown here is derived from an EMBL/GenBank/DDBJ whole genome shotgun (WGS) entry which is preliminary data.</text>
</comment>
<dbReference type="PANTHER" id="PTHR33258">
    <property type="entry name" value="TRANSPOSASE INSL FOR INSERTION SEQUENCE ELEMENT IS186A-RELATED"/>
    <property type="match status" value="1"/>
</dbReference>
<dbReference type="NCBIfam" id="NF033592">
    <property type="entry name" value="transpos_IS4_1"/>
    <property type="match status" value="1"/>
</dbReference>
<dbReference type="AlphaFoldDB" id="A0A847J6B5"/>
<sequence>MVKLTLFSQITSLIPRHIFSNIVKKYNGDKYSKGIDSWTHLISMVFCHLGQVSSVRDISNGLRSITGNIVHLGCTQAPSKSSISYINGRRPSKIFEEFYYALAAHFRSQVKFAKPALRQIRRKIYLLDSSVISLSLSLYDWAKFRTRKGAVKLHLLLDYEGCLPAFADLTRGSVADITSARGMSLPSGSILVFDMGYYDFCWWNKLDSMNTWFVTRSKDNLDYELVEDFDVSGEKDRNVLQDSNIRLTGVKSQHDYPKLLRRVRYWDEVNKNELVFITNNRSWTATTVARIYKERWHIESFFKLIKQNLRIKSFVGTSENAVKIQIWTALITILLLTFLKNKAKYQWQLSNLVNFVRLNLFVKIDLWEWLNQPFVRPRKENAIQLKLFSG</sequence>
<evidence type="ECO:0000256" key="2">
    <source>
        <dbReference type="ARBA" id="ARBA00022578"/>
    </source>
</evidence>
<dbReference type="EMBL" id="JAAYVO010000122">
    <property type="protein sequence ID" value="NLH36131.1"/>
    <property type="molecule type" value="Genomic_DNA"/>
</dbReference>
<feature type="domain" description="DUF4372" evidence="6">
    <location>
        <begin position="4"/>
        <end position="74"/>
    </location>
</feature>
<proteinExistence type="inferred from homology"/>